<protein>
    <submittedName>
        <fullName evidence="2">Uncharacterized protein</fullName>
    </submittedName>
</protein>
<dbReference type="AlphaFoldDB" id="A0A9P7N031"/>
<evidence type="ECO:0000313" key="3">
    <source>
        <dbReference type="Proteomes" id="UP000784919"/>
    </source>
</evidence>
<dbReference type="Proteomes" id="UP000784919">
    <property type="component" value="Unassembled WGS sequence"/>
</dbReference>
<feature type="compositionally biased region" description="Low complexity" evidence="1">
    <location>
        <begin position="63"/>
        <end position="80"/>
    </location>
</feature>
<name>A0A9P7N031_9HYPO</name>
<evidence type="ECO:0000256" key="1">
    <source>
        <dbReference type="SAM" id="MobiDB-lite"/>
    </source>
</evidence>
<reference evidence="2" key="1">
    <citation type="journal article" date="2020" name="bioRxiv">
        <title>Whole genome comparisons of ergot fungi reveals the divergence and evolution of species within the genus Claviceps are the result of varying mechanisms driving genome evolution and host range expansion.</title>
        <authorList>
            <person name="Wyka S.A."/>
            <person name="Mondo S.J."/>
            <person name="Liu M."/>
            <person name="Dettman J."/>
            <person name="Nalam V."/>
            <person name="Broders K.D."/>
        </authorList>
    </citation>
    <scope>NUCLEOTIDE SEQUENCE</scope>
    <source>
        <strain evidence="2">CCC 1102</strain>
    </source>
</reference>
<dbReference type="EMBL" id="SRPS01000017">
    <property type="protein sequence ID" value="KAG5976284.1"/>
    <property type="molecule type" value="Genomic_DNA"/>
</dbReference>
<gene>
    <name evidence="2" type="ORF">E4U56_002239</name>
</gene>
<sequence>MQTGEKAVDKGQRKTRIRTGEMRLMRVPKDQRPDVVTSRIRRLLLVFLSAMTKRRVCTTRECSPTAPAQAQSQPPGTASSIAVADSYVKGSSGAQAN</sequence>
<evidence type="ECO:0000313" key="2">
    <source>
        <dbReference type="EMBL" id="KAG5976284.1"/>
    </source>
</evidence>
<comment type="caution">
    <text evidence="2">The sequence shown here is derived from an EMBL/GenBank/DDBJ whole genome shotgun (WGS) entry which is preliminary data.</text>
</comment>
<dbReference type="OrthoDB" id="10549549at2759"/>
<proteinExistence type="predicted"/>
<feature type="region of interest" description="Disordered" evidence="1">
    <location>
        <begin position="60"/>
        <end position="84"/>
    </location>
</feature>
<organism evidence="2 3">
    <name type="scientific">Claviceps arundinis</name>
    <dbReference type="NCBI Taxonomy" id="1623583"/>
    <lineage>
        <taxon>Eukaryota</taxon>
        <taxon>Fungi</taxon>
        <taxon>Dikarya</taxon>
        <taxon>Ascomycota</taxon>
        <taxon>Pezizomycotina</taxon>
        <taxon>Sordariomycetes</taxon>
        <taxon>Hypocreomycetidae</taxon>
        <taxon>Hypocreales</taxon>
        <taxon>Clavicipitaceae</taxon>
        <taxon>Claviceps</taxon>
    </lineage>
</organism>
<accession>A0A9P7N031</accession>